<dbReference type="InterPro" id="IPR048631">
    <property type="entry name" value="SecD_1st"/>
</dbReference>
<accession>A0A2M7CJ90</accession>
<evidence type="ECO:0000259" key="10">
    <source>
        <dbReference type="Pfam" id="PF02355"/>
    </source>
</evidence>
<dbReference type="InterPro" id="IPR005791">
    <property type="entry name" value="SecD"/>
</dbReference>
<comment type="subcellular location">
    <subcellularLocation>
        <location evidence="1 9">Cell membrane</location>
        <topology evidence="1 9">Multi-pass membrane protein</topology>
    </subcellularLocation>
</comment>
<dbReference type="PANTHER" id="PTHR30081:SF1">
    <property type="entry name" value="PROTEIN TRANSLOCASE SUBUNIT SECD"/>
    <property type="match status" value="1"/>
</dbReference>
<dbReference type="Gene3D" id="1.20.1640.10">
    <property type="entry name" value="Multidrug efflux transporter AcrB transmembrane domain"/>
    <property type="match status" value="1"/>
</dbReference>
<comment type="similarity">
    <text evidence="9">Belongs to the SecD/SecF family. SecD subfamily.</text>
</comment>
<comment type="caution">
    <text evidence="9">Lacks conserved residue(s) required for the propagation of feature annotation.</text>
</comment>
<dbReference type="EMBL" id="PEUM01000010">
    <property type="protein sequence ID" value="PIV25684.1"/>
    <property type="molecule type" value="Genomic_DNA"/>
</dbReference>
<evidence type="ECO:0000256" key="4">
    <source>
        <dbReference type="ARBA" id="ARBA00022692"/>
    </source>
</evidence>
<evidence type="ECO:0000256" key="6">
    <source>
        <dbReference type="ARBA" id="ARBA00022989"/>
    </source>
</evidence>
<dbReference type="Pfam" id="PF22599">
    <property type="entry name" value="SecDF_P1_head"/>
    <property type="match status" value="1"/>
</dbReference>
<dbReference type="AlphaFoldDB" id="A0A2M7CJ90"/>
<dbReference type="InterPro" id="IPR055344">
    <property type="entry name" value="SecD_SecF_C_bact"/>
</dbReference>
<comment type="subunit">
    <text evidence="9">Forms a complex with SecF. Part of the essential Sec protein translocation apparatus which comprises SecA, SecYEG and auxiliary proteins SecDF. Other proteins may also be involved.</text>
</comment>
<keyword evidence="4 9" id="KW-0812">Transmembrane</keyword>
<proteinExistence type="inferred from homology"/>
<dbReference type="Pfam" id="PF02355">
    <property type="entry name" value="SecD_SecF_C"/>
    <property type="match status" value="1"/>
</dbReference>
<evidence type="ECO:0000256" key="1">
    <source>
        <dbReference type="ARBA" id="ARBA00004651"/>
    </source>
</evidence>
<dbReference type="GO" id="GO:0006605">
    <property type="term" value="P:protein targeting"/>
    <property type="evidence" value="ECO:0007669"/>
    <property type="project" value="UniProtKB-UniRule"/>
</dbReference>
<dbReference type="NCBIfam" id="TIGR00916">
    <property type="entry name" value="2A0604s01"/>
    <property type="match status" value="1"/>
</dbReference>
<protein>
    <recommendedName>
        <fullName evidence="9">Protein translocase subunit SecD</fullName>
    </recommendedName>
</protein>
<evidence type="ECO:0000259" key="11">
    <source>
        <dbReference type="Pfam" id="PF21760"/>
    </source>
</evidence>
<comment type="caution">
    <text evidence="13">The sequence shown here is derived from an EMBL/GenBank/DDBJ whole genome shotgun (WGS) entry which is preliminary data.</text>
</comment>
<evidence type="ECO:0000256" key="2">
    <source>
        <dbReference type="ARBA" id="ARBA00022448"/>
    </source>
</evidence>
<feature type="domain" description="Protein export membrane protein SecD/SecF C-terminal" evidence="10">
    <location>
        <begin position="254"/>
        <end position="423"/>
    </location>
</feature>
<feature type="domain" description="Protein translocase subunit SecDF P1" evidence="11">
    <location>
        <begin position="73"/>
        <end position="131"/>
    </location>
</feature>
<dbReference type="SUPFAM" id="SSF82866">
    <property type="entry name" value="Multidrug efflux transporter AcrB transmembrane domain"/>
    <property type="match status" value="1"/>
</dbReference>
<dbReference type="PANTHER" id="PTHR30081">
    <property type="entry name" value="PROTEIN-EXPORT MEMBRANE PROTEIN SEC"/>
    <property type="match status" value="1"/>
</dbReference>
<keyword evidence="5 9" id="KW-0653">Protein transport</keyword>
<feature type="transmembrane region" description="Helical" evidence="9">
    <location>
        <begin position="323"/>
        <end position="344"/>
    </location>
</feature>
<evidence type="ECO:0000313" key="14">
    <source>
        <dbReference type="Proteomes" id="UP000229966"/>
    </source>
</evidence>
<dbReference type="PRINTS" id="PR00702">
    <property type="entry name" value="ACRIFLAVINRP"/>
</dbReference>
<evidence type="ECO:0000256" key="5">
    <source>
        <dbReference type="ARBA" id="ARBA00022927"/>
    </source>
</evidence>
<gene>
    <name evidence="9 13" type="primary">secD</name>
    <name evidence="13" type="ORF">COS38_00320</name>
</gene>
<evidence type="ECO:0000313" key="13">
    <source>
        <dbReference type="EMBL" id="PIV25684.1"/>
    </source>
</evidence>
<evidence type="ECO:0000256" key="9">
    <source>
        <dbReference type="HAMAP-Rule" id="MF_01463"/>
    </source>
</evidence>
<feature type="transmembrane region" description="Helical" evidence="9">
    <location>
        <begin position="297"/>
        <end position="317"/>
    </location>
</feature>
<dbReference type="InterPro" id="IPR054384">
    <property type="entry name" value="SecDF_P1_head"/>
</dbReference>
<keyword evidence="6 9" id="KW-1133">Transmembrane helix</keyword>
<dbReference type="InterPro" id="IPR022813">
    <property type="entry name" value="SecD/SecF_arch_bac"/>
</dbReference>
<dbReference type="Proteomes" id="UP000229966">
    <property type="component" value="Unassembled WGS sequence"/>
</dbReference>
<dbReference type="InterPro" id="IPR048634">
    <property type="entry name" value="SecD_SecF_C"/>
</dbReference>
<feature type="transmembrane region" description="Helical" evidence="9">
    <location>
        <begin position="400"/>
        <end position="424"/>
    </location>
</feature>
<feature type="transmembrane region" description="Helical" evidence="9">
    <location>
        <begin position="377"/>
        <end position="394"/>
    </location>
</feature>
<feature type="transmembrane region" description="Helical" evidence="9">
    <location>
        <begin position="274"/>
        <end position="292"/>
    </location>
</feature>
<dbReference type="FunFam" id="1.20.1640.10:FF:000004">
    <property type="entry name" value="Protein translocase subunit SecD"/>
    <property type="match status" value="1"/>
</dbReference>
<dbReference type="HAMAP" id="MF_01463_B">
    <property type="entry name" value="SecD_B"/>
    <property type="match status" value="1"/>
</dbReference>
<evidence type="ECO:0000259" key="12">
    <source>
        <dbReference type="Pfam" id="PF22599"/>
    </source>
</evidence>
<reference evidence="14" key="1">
    <citation type="submission" date="2017-09" db="EMBL/GenBank/DDBJ databases">
        <title>Depth-based differentiation of microbial function through sediment-hosted aquifers and enrichment of novel symbionts in the deep terrestrial subsurface.</title>
        <authorList>
            <person name="Probst A.J."/>
            <person name="Ladd B."/>
            <person name="Jarett J.K."/>
            <person name="Geller-Mcgrath D.E."/>
            <person name="Sieber C.M.K."/>
            <person name="Emerson J.B."/>
            <person name="Anantharaman K."/>
            <person name="Thomas B.C."/>
            <person name="Malmstrom R."/>
            <person name="Stieglmeier M."/>
            <person name="Klingl A."/>
            <person name="Woyke T."/>
            <person name="Ryan C.M."/>
            <person name="Banfield J.F."/>
        </authorList>
    </citation>
    <scope>NUCLEOTIDE SEQUENCE [LARGE SCALE GENOMIC DNA]</scope>
</reference>
<organism evidence="13 14">
    <name type="scientific">Candidatus Berkelbacteria bacterium CG03_land_8_20_14_0_80_40_36</name>
    <dbReference type="NCBI Taxonomy" id="1974509"/>
    <lineage>
        <taxon>Bacteria</taxon>
        <taxon>Candidatus Berkelbacteria</taxon>
    </lineage>
</organism>
<dbReference type="GO" id="GO:0043952">
    <property type="term" value="P:protein transport by the Sec complex"/>
    <property type="evidence" value="ECO:0007669"/>
    <property type="project" value="UniProtKB-UniRule"/>
</dbReference>
<evidence type="ECO:0000256" key="7">
    <source>
        <dbReference type="ARBA" id="ARBA00023010"/>
    </source>
</evidence>
<sequence length="430" mass="46531">MKKQLFFKFLLILVIVALTVIVDMPGGPNLKFWLINKKLDVVQGLDLKGGTHLEYEADFSGTEEKNQETALSGAINVIEKRVNSLGVSEPTITKVSFGDKKGIIIELPGVQDSQEAINIIGKTAKLEFQEPLDDQSSGGGDGFQPGWKKTTLGGEHLVSADVTFTSSQNATSAFNKPQVSLKFNSDGAKLFEQITERNLQKPVAMVLDDSLISSPTVQDVIRTGDAVITGEYTLKEAKQLALQLNSGALPVPLKIVSQRNIGATLGKASIEKSLIAGFVGMGLVMLFIILYYKMLGVIASIALTIYTLLNLAVFKLIPVTLTLAGIAGFILSIGAAVDANILIFERLKEEKLKGKSLREAIDTGFSRAWLSIRDSNMASVITALILIWLGSGIVRGFAITLLIGILISMFSAITVSRTLMFLILRERKTK</sequence>
<comment type="function">
    <text evidence="9">Part of the Sec protein translocase complex. Interacts with the SecYEG preprotein conducting channel. SecDF uses the proton motive force (PMF) to complete protein translocation after the ATP-dependent function of SecA.</text>
</comment>
<keyword evidence="3 9" id="KW-1003">Cell membrane</keyword>
<keyword evidence="8 9" id="KW-0472">Membrane</keyword>
<dbReference type="InterPro" id="IPR001036">
    <property type="entry name" value="Acrflvin-R"/>
</dbReference>
<name>A0A2M7CJ90_9BACT</name>
<evidence type="ECO:0000256" key="8">
    <source>
        <dbReference type="ARBA" id="ARBA00023136"/>
    </source>
</evidence>
<dbReference type="GO" id="GO:0015450">
    <property type="term" value="F:protein-transporting ATPase activity"/>
    <property type="evidence" value="ECO:0007669"/>
    <property type="project" value="InterPro"/>
</dbReference>
<dbReference type="Pfam" id="PF21760">
    <property type="entry name" value="SecD_1st"/>
    <property type="match status" value="1"/>
</dbReference>
<keyword evidence="2 9" id="KW-0813">Transport</keyword>
<feature type="domain" description="SecDF P1 head subdomain" evidence="12">
    <location>
        <begin position="148"/>
        <end position="251"/>
    </location>
</feature>
<keyword evidence="7 9" id="KW-0811">Translocation</keyword>
<dbReference type="NCBIfam" id="TIGR01129">
    <property type="entry name" value="secD"/>
    <property type="match status" value="1"/>
</dbReference>
<dbReference type="GO" id="GO:0065002">
    <property type="term" value="P:intracellular protein transmembrane transport"/>
    <property type="evidence" value="ECO:0007669"/>
    <property type="project" value="UniProtKB-UniRule"/>
</dbReference>
<dbReference type="Gene3D" id="3.30.70.3220">
    <property type="match status" value="1"/>
</dbReference>
<evidence type="ECO:0000256" key="3">
    <source>
        <dbReference type="ARBA" id="ARBA00022475"/>
    </source>
</evidence>
<dbReference type="GO" id="GO:0005886">
    <property type="term" value="C:plasma membrane"/>
    <property type="evidence" value="ECO:0007669"/>
    <property type="project" value="UniProtKB-SubCell"/>
</dbReference>